<reference evidence="2 3" key="1">
    <citation type="journal article" date="2012" name="Eukaryot. Cell">
        <title>Genome sequence of the fungus Glarea lozoyensis: the first genome sequence of a species from the Helotiaceae family.</title>
        <authorList>
            <person name="Youssar L."/>
            <person name="Gruening B.A."/>
            <person name="Erxleben A."/>
            <person name="Guenther S."/>
            <person name="Huettel W."/>
        </authorList>
    </citation>
    <scope>NUCLEOTIDE SEQUENCE [LARGE SCALE GENOMIC DNA]</scope>
    <source>
        <strain evidence="3">ATCC 74030 / MF5533</strain>
    </source>
</reference>
<protein>
    <submittedName>
        <fullName evidence="2">Uncharacterized protein</fullName>
    </submittedName>
</protein>
<proteinExistence type="predicted"/>
<dbReference type="InParanoid" id="H0EWU9"/>
<accession>H0EWU9</accession>
<name>H0EWU9_GLAL7</name>
<dbReference type="AlphaFoldDB" id="H0EWU9"/>
<organism evidence="2 3">
    <name type="scientific">Glarea lozoyensis (strain ATCC 74030 / MF5533)</name>
    <dbReference type="NCBI Taxonomy" id="1104152"/>
    <lineage>
        <taxon>Eukaryota</taxon>
        <taxon>Fungi</taxon>
        <taxon>Dikarya</taxon>
        <taxon>Ascomycota</taxon>
        <taxon>Pezizomycotina</taxon>
        <taxon>Leotiomycetes</taxon>
        <taxon>Helotiales</taxon>
        <taxon>Helotiaceae</taxon>
        <taxon>Glarea</taxon>
    </lineage>
</organism>
<dbReference type="EMBL" id="AGUE01000213">
    <property type="protein sequence ID" value="EHK97018.1"/>
    <property type="molecule type" value="Genomic_DNA"/>
</dbReference>
<evidence type="ECO:0000256" key="1">
    <source>
        <dbReference type="SAM" id="MobiDB-lite"/>
    </source>
</evidence>
<feature type="region of interest" description="Disordered" evidence="1">
    <location>
        <begin position="37"/>
        <end position="79"/>
    </location>
</feature>
<dbReference type="HOGENOM" id="CLU_2606252_0_0_1"/>
<comment type="caution">
    <text evidence="2">The sequence shown here is derived from an EMBL/GenBank/DDBJ whole genome shotgun (WGS) entry which is preliminary data.</text>
</comment>
<sequence length="79" mass="8707">MLLPENKVCAALGNPGGFGNGDFLDHLRAVPRNTKQLFPPLGLDSPRQRPSEAHLQKEVAAPKDSYKPTNTFRSRRPLA</sequence>
<evidence type="ECO:0000313" key="3">
    <source>
        <dbReference type="Proteomes" id="UP000005446"/>
    </source>
</evidence>
<gene>
    <name evidence="2" type="ORF">M7I_7273</name>
</gene>
<feature type="compositionally biased region" description="Basic and acidic residues" evidence="1">
    <location>
        <begin position="46"/>
        <end position="66"/>
    </location>
</feature>
<evidence type="ECO:0000313" key="2">
    <source>
        <dbReference type="EMBL" id="EHK97018.1"/>
    </source>
</evidence>
<keyword evidence="3" id="KW-1185">Reference proteome</keyword>
<dbReference type="Proteomes" id="UP000005446">
    <property type="component" value="Unassembled WGS sequence"/>
</dbReference>